<accession>A0AAV6SDB5</accession>
<evidence type="ECO:0000256" key="2">
    <source>
        <dbReference type="SAM" id="MobiDB-lite"/>
    </source>
</evidence>
<reference evidence="5 6" key="1">
    <citation type="journal article" date="2021" name="Sci. Rep.">
        <title>Chromosome anchoring in Senegalese sole (Solea senegalensis) reveals sex-associated markers and genome rearrangements in flatfish.</title>
        <authorList>
            <person name="Guerrero-Cozar I."/>
            <person name="Gomez-Garrido J."/>
            <person name="Berbel C."/>
            <person name="Martinez-Blanch J.F."/>
            <person name="Alioto T."/>
            <person name="Claros M.G."/>
            <person name="Gagnaire P.A."/>
            <person name="Manchado M."/>
        </authorList>
    </citation>
    <scope>NUCLEOTIDE SEQUENCE [LARGE SCALE GENOMIC DNA]</scope>
    <source>
        <strain evidence="5">Sse05_10M</strain>
    </source>
</reference>
<gene>
    <name evidence="5" type="ORF">JOB18_049211</name>
</gene>
<feature type="compositionally biased region" description="Polar residues" evidence="2">
    <location>
        <begin position="1161"/>
        <end position="1171"/>
    </location>
</feature>
<keyword evidence="3" id="KW-0472">Membrane</keyword>
<dbReference type="CDD" id="cd00063">
    <property type="entry name" value="FN3"/>
    <property type="match status" value="2"/>
</dbReference>
<keyword evidence="6" id="KW-1185">Reference proteome</keyword>
<keyword evidence="1" id="KW-1015">Disulfide bond</keyword>
<dbReference type="PROSITE" id="PS50853">
    <property type="entry name" value="FN3"/>
    <property type="match status" value="2"/>
</dbReference>
<dbReference type="GO" id="GO:0030097">
    <property type="term" value="P:hemopoiesis"/>
    <property type="evidence" value="ECO:0007669"/>
    <property type="project" value="TreeGrafter"/>
</dbReference>
<comment type="caution">
    <text evidence="5">The sequence shown here is derived from an EMBL/GenBank/DDBJ whole genome shotgun (WGS) entry which is preliminary data.</text>
</comment>
<dbReference type="GO" id="GO:0009897">
    <property type="term" value="C:external side of plasma membrane"/>
    <property type="evidence" value="ECO:0007669"/>
    <property type="project" value="TreeGrafter"/>
</dbReference>
<evidence type="ECO:0000313" key="6">
    <source>
        <dbReference type="Proteomes" id="UP000693946"/>
    </source>
</evidence>
<dbReference type="GO" id="GO:0046427">
    <property type="term" value="P:positive regulation of receptor signaling pathway via JAK-STAT"/>
    <property type="evidence" value="ECO:0007669"/>
    <property type="project" value="TreeGrafter"/>
</dbReference>
<keyword evidence="5" id="KW-0675">Receptor</keyword>
<feature type="compositionally biased region" description="Acidic residues" evidence="2">
    <location>
        <begin position="1197"/>
        <end position="1213"/>
    </location>
</feature>
<feature type="transmembrane region" description="Helical" evidence="3">
    <location>
        <begin position="955"/>
        <end position="977"/>
    </location>
</feature>
<dbReference type="GO" id="GO:0004896">
    <property type="term" value="F:cytokine receptor activity"/>
    <property type="evidence" value="ECO:0007669"/>
    <property type="project" value="TreeGrafter"/>
</dbReference>
<dbReference type="PANTHER" id="PTHR23037:SF35">
    <property type="entry name" value="FIBRONECTIN TYPE-III DOMAIN-CONTAINING PROTEIN"/>
    <property type="match status" value="1"/>
</dbReference>
<proteinExistence type="predicted"/>
<feature type="region of interest" description="Disordered" evidence="2">
    <location>
        <begin position="1144"/>
        <end position="1171"/>
    </location>
</feature>
<protein>
    <submittedName>
        <fullName evidence="5">Leptin receptor</fullName>
    </submittedName>
</protein>
<evidence type="ECO:0000256" key="1">
    <source>
        <dbReference type="ARBA" id="ARBA00023157"/>
    </source>
</evidence>
<dbReference type="SMART" id="SM00060">
    <property type="entry name" value="FN3"/>
    <property type="match status" value="3"/>
</dbReference>
<feature type="region of interest" description="Disordered" evidence="2">
    <location>
        <begin position="1193"/>
        <end position="1213"/>
    </location>
</feature>
<dbReference type="Pfam" id="PF18589">
    <property type="entry name" value="ObR_Ig"/>
    <property type="match status" value="1"/>
</dbReference>
<feature type="domain" description="Fibronectin type-III" evidence="4">
    <location>
        <begin position="365"/>
        <end position="459"/>
    </location>
</feature>
<dbReference type="Proteomes" id="UP000693946">
    <property type="component" value="Linkage Group LG14"/>
</dbReference>
<evidence type="ECO:0000259" key="4">
    <source>
        <dbReference type="PROSITE" id="PS50853"/>
    </source>
</evidence>
<feature type="domain" description="Fibronectin type-III" evidence="4">
    <location>
        <begin position="654"/>
        <end position="750"/>
    </location>
</feature>
<dbReference type="EMBL" id="JAGKHQ010000006">
    <property type="protein sequence ID" value="KAG7515062.1"/>
    <property type="molecule type" value="Genomic_DNA"/>
</dbReference>
<evidence type="ECO:0000313" key="5">
    <source>
        <dbReference type="EMBL" id="KAG7515062.1"/>
    </source>
</evidence>
<feature type="compositionally biased region" description="Basic and acidic residues" evidence="2">
    <location>
        <begin position="1144"/>
        <end position="1153"/>
    </location>
</feature>
<dbReference type="PANTHER" id="PTHR23037">
    <property type="entry name" value="CYTOKINE RECEPTOR"/>
    <property type="match status" value="1"/>
</dbReference>
<keyword evidence="3" id="KW-1133">Transmembrane helix</keyword>
<evidence type="ECO:0000256" key="3">
    <source>
        <dbReference type="SAM" id="Phobius"/>
    </source>
</evidence>
<sequence>METDARVSVSIRPPFTEHLLLLSAEADPSGTFTEFWWTLRKRSTSTTPAPTRTEAVYKQPGPTIHRRAVAQCQQQPVSGVSPGFHRKSESTEVRTGAQVAAEMESGPFSRRSWATQSLRVTAKELSLVSGRGKTTAIAERFSKDISNSVIMKHLSTAVRFLNVKRESKIHHEKQVIKRVWCLEPEDRDSLLAGVLDLPWQDELCCDSHTTHFNVEGGGTHTPGTNGSESVLPHQPRCSFKSLTSELRPHEPFGHSSSFNTGVCLDILCRIDETWEKLTCDVKSRGQTSVSLDGGLKLQRLSQTEDPHDSAVSNNPIVCEAEDSFVCSVPLYTSASYITVVTIGISSATSLPVHLRIPPRPVKPEPPVNLSHIQTIDAELILLWDDPADCDAGPLRYEVRYTFNSTHPSWQVVSAPAEPRQSLDLKPSLNYTVQVRCSGLEEPPLWSDWSESHHIYLYIVSYIPDKVVARPGENVTVYCVFNDHSFNASMALWVLNWDQLLHHSQYHPVNQWVSQITVHPSESRMYDLLQCTQDWTLPYSQIFVEGASIDINCKTNGDIDSMECSWENTQWTKMEFRNRWADVPCYVMEERDKAGEKLGEKLGETEPTCLQVRTCTIQPLRMNCYKLWLEVPSRLGPISSKPIYLSPIDHVKPHPPTNVWAVSRSSGVLMVTWEPPSLPVEGLQCQFRYHSPSTVRAQPEWKVQNSVRVPSAEVVVPDMCRVYVVQVRCMHTNGTGYWSEWSDSVYSTPQNSRAPQRGPDFWRILQDDPYRNQTNVTLLFEDLPVSGHSYCVNGFIVQHQTSNGAVMRRSMELVSSYSFEWNQELQSVTVEAYNSLGSSTNNINMTLERRQKRHSVHSFCVLVINSTCVSLSWSLQDNSSVPVFMVVEWLPQRQQESDQLKAQSGQTWARLPYTDRPVYLRGDFFGSEEYGFYLYPVFAEGEGEPVYAIATRRDPAAYMMLLIISFLSIVLFVTLMLSQNQMKRFVWKDVPNPKKCSWAQGLDFKKADFDHLFRPPESLSAWPLLLPSENISKVVIVDKADFSSLTTALVHSPLVSLTTDPAVTLAVSLSPAFDSEVEHAKFKESEALTGGAPSFALDLDALAGSYPMIDELQPVTSHTDQPTGSRDTSAQSSVTYATVLLTDPKQEQHLHYKEGSGSSSSDEGNFSANNSDISGSFPGGLWELDDPRRSCSYNSVEELSETSEQGDEGEVGNEDDLYYLVLDYPAEDEESEEEGQVEEETKIELCKNAVLNREDCSVESRPLLGTEDSSGTAEPLSHGLSALYLPQFRTAPCTRQPQDSRASAVTLAQIALK</sequence>
<dbReference type="InterPro" id="IPR003961">
    <property type="entry name" value="FN3_dom"/>
</dbReference>
<dbReference type="InterPro" id="IPR041182">
    <property type="entry name" value="LEP-R_IGD"/>
</dbReference>
<name>A0AAV6SDB5_SOLSE</name>
<keyword evidence="3" id="KW-0812">Transmembrane</keyword>
<organism evidence="5 6">
    <name type="scientific">Solea senegalensis</name>
    <name type="common">Senegalese sole</name>
    <dbReference type="NCBI Taxonomy" id="28829"/>
    <lineage>
        <taxon>Eukaryota</taxon>
        <taxon>Metazoa</taxon>
        <taxon>Chordata</taxon>
        <taxon>Craniata</taxon>
        <taxon>Vertebrata</taxon>
        <taxon>Euteleostomi</taxon>
        <taxon>Actinopterygii</taxon>
        <taxon>Neopterygii</taxon>
        <taxon>Teleostei</taxon>
        <taxon>Neoteleostei</taxon>
        <taxon>Acanthomorphata</taxon>
        <taxon>Carangaria</taxon>
        <taxon>Pleuronectiformes</taxon>
        <taxon>Pleuronectoidei</taxon>
        <taxon>Soleidae</taxon>
        <taxon>Solea</taxon>
    </lineage>
</organism>